<organism evidence="1 2">
    <name type="scientific">Sphingobacterium multivorum</name>
    <dbReference type="NCBI Taxonomy" id="28454"/>
    <lineage>
        <taxon>Bacteria</taxon>
        <taxon>Pseudomonadati</taxon>
        <taxon>Bacteroidota</taxon>
        <taxon>Sphingobacteriia</taxon>
        <taxon>Sphingobacteriales</taxon>
        <taxon>Sphingobacteriaceae</taxon>
        <taxon>Sphingobacterium</taxon>
    </lineage>
</organism>
<dbReference type="Gene3D" id="3.40.50.720">
    <property type="entry name" value="NAD(P)-binding Rossmann-like Domain"/>
    <property type="match status" value="1"/>
</dbReference>
<evidence type="ECO:0008006" key="3">
    <source>
        <dbReference type="Google" id="ProtNLM"/>
    </source>
</evidence>
<dbReference type="GeneID" id="97179824"/>
<dbReference type="AlphaFoldDB" id="A0A2X2JYW8"/>
<sequence>MRILILGCGWLAESFALHMKYQGHEVWASTTTSEKYHRLNADGIFSFILDFDYENFPARIDLPTQFDFVLNSIPASQKNSVAILENRFSNIKSFYRHITWKKQVFLSSIGIYPDKDAVFDEFYADTTELSSKLLLAEACMLGLADTIIYRLGGLFGKNRVFAKYFSERICTTGEQPANFVHIDDVIRLLEAASCNVLKHTVYNVVAPLHPKKKDVILASAKKYGYILPLAFEATNTIQKIVRGELLQEELEYEYVLPDPLQF</sequence>
<gene>
    <name evidence="1" type="primary">yeeZ</name>
    <name evidence="1" type="ORF">NCTC11343_04951</name>
</gene>
<name>A0A2X2JYW8_SPHMU</name>
<evidence type="ECO:0000313" key="1">
    <source>
        <dbReference type="EMBL" id="SPZ93015.1"/>
    </source>
</evidence>
<dbReference type="InterPro" id="IPR036291">
    <property type="entry name" value="NAD(P)-bd_dom_sf"/>
</dbReference>
<dbReference type="EMBL" id="UAUU01000011">
    <property type="protein sequence ID" value="SPZ93015.1"/>
    <property type="molecule type" value="Genomic_DNA"/>
</dbReference>
<proteinExistence type="predicted"/>
<dbReference type="RefSeq" id="WP_112376121.1">
    <property type="nucleotide sequence ID" value="NZ_CP069793.1"/>
</dbReference>
<dbReference type="Proteomes" id="UP000251241">
    <property type="component" value="Unassembled WGS sequence"/>
</dbReference>
<dbReference type="SUPFAM" id="SSF51735">
    <property type="entry name" value="NAD(P)-binding Rossmann-fold domains"/>
    <property type="match status" value="1"/>
</dbReference>
<protein>
    <recommendedName>
        <fullName evidence="3">GDP-L-fucose synthase</fullName>
    </recommendedName>
</protein>
<reference evidence="1 2" key="1">
    <citation type="submission" date="2018-06" db="EMBL/GenBank/DDBJ databases">
        <authorList>
            <consortium name="Pathogen Informatics"/>
            <person name="Doyle S."/>
        </authorList>
    </citation>
    <scope>NUCLEOTIDE SEQUENCE [LARGE SCALE GENOMIC DNA]</scope>
    <source>
        <strain evidence="1 2">NCTC11343</strain>
    </source>
</reference>
<accession>A0A2X2JYW8</accession>
<evidence type="ECO:0000313" key="2">
    <source>
        <dbReference type="Proteomes" id="UP000251241"/>
    </source>
</evidence>